<dbReference type="GO" id="GO:0005230">
    <property type="term" value="F:extracellular ligand-gated monoatomic ion channel activity"/>
    <property type="evidence" value="ECO:0007669"/>
    <property type="project" value="InterPro"/>
</dbReference>
<feature type="signal peptide" evidence="20">
    <location>
        <begin position="1"/>
        <end position="17"/>
    </location>
</feature>
<dbReference type="RefSeq" id="XP_004556711.1">
    <property type="nucleotide sequence ID" value="XM_004556654.4"/>
</dbReference>
<dbReference type="InterPro" id="IPR006202">
    <property type="entry name" value="Neur_chan_lig-bd"/>
</dbReference>
<keyword evidence="6" id="KW-0770">Synapse</keyword>
<keyword evidence="10" id="KW-0675">Receptor</keyword>
<dbReference type="Gene3D" id="2.70.170.10">
    <property type="entry name" value="Neurotransmitter-gated ion-channel ligand-binding domain"/>
    <property type="match status" value="1"/>
</dbReference>
<dbReference type="InterPro" id="IPR036719">
    <property type="entry name" value="Neuro-gated_channel_TM_sf"/>
</dbReference>
<evidence type="ECO:0000256" key="12">
    <source>
        <dbReference type="ARBA" id="ARBA00023257"/>
    </source>
</evidence>
<evidence type="ECO:0000256" key="2">
    <source>
        <dbReference type="ARBA" id="ARBA00022475"/>
    </source>
</evidence>
<comment type="function">
    <text evidence="19">Forms serotonin (5-hydroxytryptamine/5-HT3)-activated cation-selective channel complexes, which when activated cause fast, depolarizing responses in neurons.</text>
</comment>
<keyword evidence="13" id="KW-1071">Ligand-gated ion channel</keyword>
<evidence type="ECO:0000256" key="17">
    <source>
        <dbReference type="ARBA" id="ARBA00036239"/>
    </source>
</evidence>
<evidence type="ECO:0000256" key="10">
    <source>
        <dbReference type="ARBA" id="ARBA00023170"/>
    </source>
</evidence>
<evidence type="ECO:0000256" key="20">
    <source>
        <dbReference type="RuleBase" id="RU000687"/>
    </source>
</evidence>
<evidence type="ECO:0000256" key="13">
    <source>
        <dbReference type="ARBA" id="ARBA00023286"/>
    </source>
</evidence>
<feature type="domain" description="Neurotransmitter-gated ion-channel ligand-binding" evidence="22">
    <location>
        <begin position="66"/>
        <end position="258"/>
    </location>
</feature>
<dbReference type="PANTHER" id="PTHR18945">
    <property type="entry name" value="NEUROTRANSMITTER GATED ION CHANNEL"/>
    <property type="match status" value="1"/>
</dbReference>
<feature type="transmembrane region" description="Helical" evidence="20">
    <location>
        <begin position="455"/>
        <end position="475"/>
    </location>
</feature>
<dbReference type="KEGG" id="mze:101485371"/>
<dbReference type="Gene3D" id="1.20.58.390">
    <property type="entry name" value="Neurotransmitter-gated ion-channel transmembrane domain"/>
    <property type="match status" value="1"/>
</dbReference>
<dbReference type="OrthoDB" id="6097796at2759"/>
<dbReference type="RefSeq" id="XP_004556710.1">
    <property type="nucleotide sequence ID" value="XM_004556653.4"/>
</dbReference>
<feature type="domain" description="Neurotransmitter-gated ion-channel transmembrane" evidence="23">
    <location>
        <begin position="267"/>
        <end position="467"/>
    </location>
</feature>
<keyword evidence="11" id="KW-0325">Glycoprotein</keyword>
<dbReference type="InterPro" id="IPR036734">
    <property type="entry name" value="Neur_chan_lig-bd_sf"/>
</dbReference>
<organism evidence="24 25">
    <name type="scientific">Maylandia zebra</name>
    <name type="common">zebra mbuna</name>
    <dbReference type="NCBI Taxonomy" id="106582"/>
    <lineage>
        <taxon>Eukaryota</taxon>
        <taxon>Metazoa</taxon>
        <taxon>Chordata</taxon>
        <taxon>Craniata</taxon>
        <taxon>Vertebrata</taxon>
        <taxon>Euteleostomi</taxon>
        <taxon>Actinopterygii</taxon>
        <taxon>Neopterygii</taxon>
        <taxon>Teleostei</taxon>
        <taxon>Neoteleostei</taxon>
        <taxon>Acanthomorphata</taxon>
        <taxon>Ovalentaria</taxon>
        <taxon>Cichlomorphae</taxon>
        <taxon>Cichliformes</taxon>
        <taxon>Cichlidae</taxon>
        <taxon>African cichlids</taxon>
        <taxon>Pseudocrenilabrinae</taxon>
        <taxon>Haplochromini</taxon>
        <taxon>Maylandia</taxon>
        <taxon>Maylandia zebra complex</taxon>
    </lineage>
</organism>
<dbReference type="Pfam" id="PF02932">
    <property type="entry name" value="Neur_chan_memb"/>
    <property type="match status" value="1"/>
</dbReference>
<dbReference type="PROSITE" id="PS00236">
    <property type="entry name" value="NEUROTR_ION_CHANNEL"/>
    <property type="match status" value="1"/>
</dbReference>
<dbReference type="FunFam" id="2.70.170.10:FF:000017">
    <property type="entry name" value="5-hydroxytryptamine receptor 3A"/>
    <property type="match status" value="1"/>
</dbReference>
<dbReference type="InterPro" id="IPR038050">
    <property type="entry name" value="Neuro_actylchol_rec"/>
</dbReference>
<feature type="transmembrane region" description="Helical" evidence="20">
    <location>
        <begin position="291"/>
        <end position="308"/>
    </location>
</feature>
<comment type="catalytic activity">
    <reaction evidence="17">
        <text>Na(+)(in) = Na(+)(out)</text>
        <dbReference type="Rhea" id="RHEA:34963"/>
        <dbReference type="ChEBI" id="CHEBI:29101"/>
    </reaction>
</comment>
<name>A0A3P9B700_9CICH</name>
<dbReference type="GeneID" id="101485371"/>
<evidence type="ECO:0000256" key="19">
    <source>
        <dbReference type="ARBA" id="ARBA00037540"/>
    </source>
</evidence>
<keyword evidence="25" id="KW-1185">Reference proteome</keyword>
<dbReference type="SUPFAM" id="SSF90112">
    <property type="entry name" value="Neurotransmitter-gated ion-channel transmembrane pore"/>
    <property type="match status" value="1"/>
</dbReference>
<feature type="transmembrane region" description="Helical" evidence="20">
    <location>
        <begin position="320"/>
        <end position="344"/>
    </location>
</feature>
<keyword evidence="14 20" id="KW-0407">Ion channel</keyword>
<dbReference type="InterPro" id="IPR018000">
    <property type="entry name" value="Neurotransmitter_ion_chnl_CS"/>
</dbReference>
<evidence type="ECO:0000256" key="16">
    <source>
        <dbReference type="ARBA" id="ARBA00034430"/>
    </source>
</evidence>
<dbReference type="Pfam" id="PF02931">
    <property type="entry name" value="Neur_chan_LBD"/>
    <property type="match status" value="1"/>
</dbReference>
<evidence type="ECO:0000256" key="3">
    <source>
        <dbReference type="ARBA" id="ARBA00022692"/>
    </source>
</evidence>
<evidence type="ECO:0000313" key="25">
    <source>
        <dbReference type="Proteomes" id="UP000265160"/>
    </source>
</evidence>
<evidence type="ECO:0000256" key="9">
    <source>
        <dbReference type="ARBA" id="ARBA00023157"/>
    </source>
</evidence>
<dbReference type="FunFam" id="1.20.58.390:FF:000103">
    <property type="entry name" value="Si:ch211-256e16.10"/>
    <property type="match status" value="1"/>
</dbReference>
<dbReference type="GO" id="GO:0045211">
    <property type="term" value="C:postsynaptic membrane"/>
    <property type="evidence" value="ECO:0007669"/>
    <property type="project" value="UniProtKB-SubCell"/>
</dbReference>
<evidence type="ECO:0000256" key="6">
    <source>
        <dbReference type="ARBA" id="ARBA00023018"/>
    </source>
</evidence>
<dbReference type="GO" id="GO:0004888">
    <property type="term" value="F:transmembrane signaling receptor activity"/>
    <property type="evidence" value="ECO:0007669"/>
    <property type="project" value="InterPro"/>
</dbReference>
<feature type="chain" id="PRO_5022260923" evidence="20">
    <location>
        <begin position="18"/>
        <end position="483"/>
    </location>
</feature>
<dbReference type="GeneTree" id="ENSGT00940000163471"/>
<evidence type="ECO:0000256" key="4">
    <source>
        <dbReference type="ARBA" id="ARBA00022729"/>
    </source>
</evidence>
<evidence type="ECO:0000259" key="22">
    <source>
        <dbReference type="Pfam" id="PF02931"/>
    </source>
</evidence>
<keyword evidence="2" id="KW-1003">Cell membrane</keyword>
<keyword evidence="4 20" id="KW-0732">Signal</keyword>
<dbReference type="CDD" id="cd19063">
    <property type="entry name" value="LGIC_TM_5-HT3"/>
    <property type="match status" value="1"/>
</dbReference>
<feature type="compositionally biased region" description="Basic and acidic residues" evidence="21">
    <location>
        <begin position="354"/>
        <end position="363"/>
    </location>
</feature>
<evidence type="ECO:0000256" key="18">
    <source>
        <dbReference type="ARBA" id="ARBA00036634"/>
    </source>
</evidence>
<accession>A0A3P9B700</accession>
<evidence type="ECO:0000259" key="23">
    <source>
        <dbReference type="Pfam" id="PF02932"/>
    </source>
</evidence>
<dbReference type="InterPro" id="IPR006201">
    <property type="entry name" value="Neur_channel"/>
</dbReference>
<evidence type="ECO:0000313" key="24">
    <source>
        <dbReference type="Ensembl" id="ENSMZEP00005005587.1"/>
    </source>
</evidence>
<proteinExistence type="inferred from homology"/>
<evidence type="ECO:0000256" key="15">
    <source>
        <dbReference type="ARBA" id="ARBA00034104"/>
    </source>
</evidence>
<evidence type="ECO:0000256" key="8">
    <source>
        <dbReference type="ARBA" id="ARBA00023136"/>
    </source>
</evidence>
<dbReference type="InterPro" id="IPR049944">
    <property type="entry name" value="LGIC_TM_5-HT3"/>
</dbReference>
<dbReference type="AlphaFoldDB" id="A0A3P9B700"/>
<evidence type="ECO:0000256" key="14">
    <source>
        <dbReference type="ARBA" id="ARBA00023303"/>
    </source>
</evidence>
<sequence>MMIVSLFFLLILKGGNTSTLELQDDAQLMPNETMTRDKKVEIDELCIFLAVANHLNLTKDNNKYTMSRPVRHHTHPLTVVLEMKIYAILDMREIDQTLISYIWVSLKWKNEYIWWDPYQFCGLKYITVPTGYLWIPDITIEEMTEKDKATPSPYLSISSAGWVEFRNDQVVLSTCKMHVYKFPFDIQSCNLSFKSILHTDEDIQLHYQENNTLITRLSREVMHTQYEWLFINMIVTNKTNRLNFNQTSVVYTITMKRRSILYIVNFILPVLFFLCLDLASFLISDTGGEKLSFKVTVLLAVTVMQLILNDILPCSSNKVPLIAVYCIGIFALMLLSLLETILVMHLIEKDSAAQDNETSRDQSTDVNCGDKSNPHRNLEISDSHCASVCDAPAEEMQSVIKEGSRSKLTDVSFAVEKVSDEPGATEKPMNRLSSNRKEEMKSGYWTRVVKIINRAFLIFYVSAVTLFLGVMFIMWNSSEDDDG</sequence>
<dbReference type="Ensembl" id="ENSMZET00005005824.1">
    <property type="protein sequence ID" value="ENSMZEP00005005587.1"/>
    <property type="gene ID" value="ENSMZEG00005004322.1"/>
</dbReference>
<comment type="catalytic activity">
    <reaction evidence="16">
        <text>K(+)(in) = K(+)(out)</text>
        <dbReference type="Rhea" id="RHEA:29463"/>
        <dbReference type="ChEBI" id="CHEBI:29103"/>
    </reaction>
</comment>
<reference evidence="24" key="2">
    <citation type="submission" date="2025-08" db="UniProtKB">
        <authorList>
            <consortium name="Ensembl"/>
        </authorList>
    </citation>
    <scope>IDENTIFICATION</scope>
</reference>
<keyword evidence="9" id="KW-1015">Disulfide bond</keyword>
<keyword evidence="3 20" id="KW-0812">Transmembrane</keyword>
<keyword evidence="5 20" id="KW-1133">Transmembrane helix</keyword>
<evidence type="ECO:0000256" key="21">
    <source>
        <dbReference type="SAM" id="MobiDB-lite"/>
    </source>
</evidence>
<evidence type="ECO:0000256" key="1">
    <source>
        <dbReference type="ARBA" id="ARBA00022448"/>
    </source>
</evidence>
<evidence type="ECO:0000256" key="5">
    <source>
        <dbReference type="ARBA" id="ARBA00022989"/>
    </source>
</evidence>
<comment type="subcellular location">
    <subcellularLocation>
        <location evidence="15">Postsynaptic cell membrane</location>
        <topology evidence="15">Multi-pass membrane protein</topology>
    </subcellularLocation>
</comment>
<reference evidence="24" key="3">
    <citation type="submission" date="2025-09" db="UniProtKB">
        <authorList>
            <consortium name="Ensembl"/>
        </authorList>
    </citation>
    <scope>IDENTIFICATION</scope>
</reference>
<keyword evidence="1 20" id="KW-0813">Transport</keyword>
<reference evidence="24 25" key="1">
    <citation type="journal article" date="2014" name="Nature">
        <title>The genomic substrate for adaptive radiation in African cichlid fish.</title>
        <authorList>
            <person name="Brawand D."/>
            <person name="Wagner C.E."/>
            <person name="Li Y.I."/>
            <person name="Malinsky M."/>
            <person name="Keller I."/>
            <person name="Fan S."/>
            <person name="Simakov O."/>
            <person name="Ng A.Y."/>
            <person name="Lim Z.W."/>
            <person name="Bezault E."/>
            <person name="Turner-Maier J."/>
            <person name="Johnson J."/>
            <person name="Alcazar R."/>
            <person name="Noh H.J."/>
            <person name="Russell P."/>
            <person name="Aken B."/>
            <person name="Alfoldi J."/>
            <person name="Amemiya C."/>
            <person name="Azzouzi N."/>
            <person name="Baroiller J.F."/>
            <person name="Barloy-Hubler F."/>
            <person name="Berlin A."/>
            <person name="Bloomquist R."/>
            <person name="Carleton K.L."/>
            <person name="Conte M.A."/>
            <person name="D'Cotta H."/>
            <person name="Eshel O."/>
            <person name="Gaffney L."/>
            <person name="Galibert F."/>
            <person name="Gante H.F."/>
            <person name="Gnerre S."/>
            <person name="Greuter L."/>
            <person name="Guyon R."/>
            <person name="Haddad N.S."/>
            <person name="Haerty W."/>
            <person name="Harris R.M."/>
            <person name="Hofmann H.A."/>
            <person name="Hourlier T."/>
            <person name="Hulata G."/>
            <person name="Jaffe D.B."/>
            <person name="Lara M."/>
            <person name="Lee A.P."/>
            <person name="MacCallum I."/>
            <person name="Mwaiko S."/>
            <person name="Nikaido M."/>
            <person name="Nishihara H."/>
            <person name="Ozouf-Costaz C."/>
            <person name="Penman D.J."/>
            <person name="Przybylski D."/>
            <person name="Rakotomanga M."/>
            <person name="Renn S.C.P."/>
            <person name="Ribeiro F.J."/>
            <person name="Ron M."/>
            <person name="Salzburger W."/>
            <person name="Sanchez-Pulido L."/>
            <person name="Santos M.E."/>
            <person name="Searle S."/>
            <person name="Sharpe T."/>
            <person name="Swofford R."/>
            <person name="Tan F.J."/>
            <person name="Williams L."/>
            <person name="Young S."/>
            <person name="Yin S."/>
            <person name="Okada N."/>
            <person name="Kocher T.D."/>
            <person name="Miska E.A."/>
            <person name="Lander E.S."/>
            <person name="Venkatesh B."/>
            <person name="Fernald R.D."/>
            <person name="Meyer A."/>
            <person name="Ponting C.P."/>
            <person name="Streelman J.T."/>
            <person name="Lindblad-Toh K."/>
            <person name="Seehausen O."/>
            <person name="Di Palma F."/>
        </authorList>
    </citation>
    <scope>NUCLEOTIDE SEQUENCE</scope>
</reference>
<evidence type="ECO:0000256" key="7">
    <source>
        <dbReference type="ARBA" id="ARBA00023065"/>
    </source>
</evidence>
<keyword evidence="8 20" id="KW-0472">Membrane</keyword>
<evidence type="ECO:0000256" key="11">
    <source>
        <dbReference type="ARBA" id="ARBA00023180"/>
    </source>
</evidence>
<dbReference type="SUPFAM" id="SSF63712">
    <property type="entry name" value="Nicotinic receptor ligand binding domain-like"/>
    <property type="match status" value="1"/>
</dbReference>
<dbReference type="InterPro" id="IPR006029">
    <property type="entry name" value="Neurotrans-gated_channel_TM"/>
</dbReference>
<comment type="catalytic activity">
    <reaction evidence="18">
        <text>Ca(2+)(in) = Ca(2+)(out)</text>
        <dbReference type="Rhea" id="RHEA:29671"/>
        <dbReference type="ChEBI" id="CHEBI:29108"/>
    </reaction>
</comment>
<keyword evidence="12" id="KW-0628">Postsynaptic cell membrane</keyword>
<keyword evidence="7 20" id="KW-0406">Ion transport</keyword>
<feature type="region of interest" description="Disordered" evidence="21">
    <location>
        <begin position="354"/>
        <end position="375"/>
    </location>
</feature>
<protein>
    <submittedName>
        <fullName evidence="24">5-hydroxytryptamine receptor 3A</fullName>
    </submittedName>
</protein>
<dbReference type="PRINTS" id="PR00252">
    <property type="entry name" value="NRIONCHANNEL"/>
</dbReference>
<feature type="transmembrane region" description="Helical" evidence="20">
    <location>
        <begin position="260"/>
        <end position="279"/>
    </location>
</feature>
<dbReference type="Proteomes" id="UP000265160">
    <property type="component" value="LG8"/>
</dbReference>
<comment type="similarity">
    <text evidence="20">Belongs to the ligand-gated ion channel (TC 1.A.9) family.</text>
</comment>